<dbReference type="Pfam" id="PF01370">
    <property type="entry name" value="Epimerase"/>
    <property type="match status" value="1"/>
</dbReference>
<name>A0A6L3NMC7_9BURK</name>
<evidence type="ECO:0000313" key="1">
    <source>
        <dbReference type="EMBL" id="KAB0685832.1"/>
    </source>
</evidence>
<reference evidence="1 2" key="1">
    <citation type="submission" date="2019-09" db="EMBL/GenBank/DDBJ databases">
        <title>Draft genome sequences of 48 bacterial type strains from the CCUG.</title>
        <authorList>
            <person name="Tunovic T."/>
            <person name="Pineiro-Iglesias B."/>
            <person name="Unosson C."/>
            <person name="Inganas E."/>
            <person name="Ohlen M."/>
            <person name="Cardew S."/>
            <person name="Jensie-Markopoulos S."/>
            <person name="Salva-Serra F."/>
            <person name="Jaen-Luchoro D."/>
            <person name="Karlsson R."/>
            <person name="Svensson-Stadler L."/>
            <person name="Chun J."/>
            <person name="Moore E."/>
        </authorList>
    </citation>
    <scope>NUCLEOTIDE SEQUENCE [LARGE SCALE GENOMIC DNA]</scope>
    <source>
        <strain evidence="1 2">CCUG 65687</strain>
    </source>
</reference>
<dbReference type="AlphaFoldDB" id="A0A6L3NMC7"/>
<dbReference type="EMBL" id="VZOL01000015">
    <property type="protein sequence ID" value="KAB0685832.1"/>
    <property type="molecule type" value="Genomic_DNA"/>
</dbReference>
<dbReference type="InterPro" id="IPR036291">
    <property type="entry name" value="NAD(P)-bd_dom_sf"/>
</dbReference>
<accession>A0A6L3NMC7</accession>
<evidence type="ECO:0000313" key="2">
    <source>
        <dbReference type="Proteomes" id="UP000473571"/>
    </source>
</evidence>
<dbReference type="PANTHER" id="PTHR43245:SF58">
    <property type="entry name" value="BLL5923 PROTEIN"/>
    <property type="match status" value="1"/>
</dbReference>
<organism evidence="1 2">
    <name type="scientific">Burkholderia territorii</name>
    <dbReference type="NCBI Taxonomy" id="1503055"/>
    <lineage>
        <taxon>Bacteria</taxon>
        <taxon>Pseudomonadati</taxon>
        <taxon>Pseudomonadota</taxon>
        <taxon>Betaproteobacteria</taxon>
        <taxon>Burkholderiales</taxon>
        <taxon>Burkholderiaceae</taxon>
        <taxon>Burkholderia</taxon>
        <taxon>Burkholderia cepacia complex</taxon>
    </lineage>
</organism>
<dbReference type="PANTHER" id="PTHR43245">
    <property type="entry name" value="BIFUNCTIONAL POLYMYXIN RESISTANCE PROTEIN ARNA"/>
    <property type="match status" value="1"/>
</dbReference>
<dbReference type="InterPro" id="IPR001509">
    <property type="entry name" value="Epimerase_deHydtase"/>
</dbReference>
<protein>
    <submittedName>
        <fullName evidence="1">NAD-dependent epimerase/dehydratase family protein</fullName>
    </submittedName>
</protein>
<dbReference type="InterPro" id="IPR050177">
    <property type="entry name" value="Lipid_A_modif_metabolic_enz"/>
</dbReference>
<gene>
    <name evidence="1" type="ORF">F7R13_02890</name>
</gene>
<dbReference type="Proteomes" id="UP000473571">
    <property type="component" value="Unassembled WGS sequence"/>
</dbReference>
<sequence>MRIAISGANGFVGRAVSSRAHSQGNHVIGIVRRPGVCEPYVHECVIDDDNFASVANGSRQLDPCDVVIHLAARVHVMRDRAADPLAAFRAVNVDGSLNIARAALRAGARRLVLVSSIKALGEGEPGRPWRENDEPMPTDPYGISKLESELEVRKFGKAQGLEVVVVRPPLVYGRGVGANFLGLMKAIDKGIPLPLASVTARRSLVYIENLADSLLRCASDPRAAGECFHVADDDALSIVELLRSLGNGLDRPAKLFPVPVAVLQALGKLAGRAAVVDRLTSNLRLDTTHMRRTLNWQPPYTAQQGLEATAAWYRSRDIQK</sequence>
<proteinExistence type="predicted"/>
<dbReference type="Gene3D" id="3.40.50.720">
    <property type="entry name" value="NAD(P)-binding Rossmann-like Domain"/>
    <property type="match status" value="1"/>
</dbReference>
<dbReference type="RefSeq" id="WP_081081068.1">
    <property type="nucleotide sequence ID" value="NZ_CABVPO010000016.1"/>
</dbReference>
<comment type="caution">
    <text evidence="1">The sequence shown here is derived from an EMBL/GenBank/DDBJ whole genome shotgun (WGS) entry which is preliminary data.</text>
</comment>
<dbReference type="SUPFAM" id="SSF51735">
    <property type="entry name" value="NAD(P)-binding Rossmann-fold domains"/>
    <property type="match status" value="1"/>
</dbReference>